<dbReference type="AlphaFoldDB" id="A0A4D6NCM7"/>
<dbReference type="EMBL" id="CP039354">
    <property type="protein sequence ID" value="QCE11620.1"/>
    <property type="molecule type" value="Genomic_DNA"/>
</dbReference>
<keyword evidence="2" id="KW-1185">Reference proteome</keyword>
<name>A0A4D6NCM7_VIGUN</name>
<organism evidence="1 2">
    <name type="scientific">Vigna unguiculata</name>
    <name type="common">Cowpea</name>
    <dbReference type="NCBI Taxonomy" id="3917"/>
    <lineage>
        <taxon>Eukaryota</taxon>
        <taxon>Viridiplantae</taxon>
        <taxon>Streptophyta</taxon>
        <taxon>Embryophyta</taxon>
        <taxon>Tracheophyta</taxon>
        <taxon>Spermatophyta</taxon>
        <taxon>Magnoliopsida</taxon>
        <taxon>eudicotyledons</taxon>
        <taxon>Gunneridae</taxon>
        <taxon>Pentapetalae</taxon>
        <taxon>rosids</taxon>
        <taxon>fabids</taxon>
        <taxon>Fabales</taxon>
        <taxon>Fabaceae</taxon>
        <taxon>Papilionoideae</taxon>
        <taxon>50 kb inversion clade</taxon>
        <taxon>NPAAA clade</taxon>
        <taxon>indigoferoid/millettioid clade</taxon>
        <taxon>Phaseoleae</taxon>
        <taxon>Vigna</taxon>
    </lineage>
</organism>
<proteinExistence type="predicted"/>
<accession>A0A4D6NCM7</accession>
<evidence type="ECO:0000313" key="1">
    <source>
        <dbReference type="EMBL" id="QCE11620.1"/>
    </source>
</evidence>
<dbReference type="Proteomes" id="UP000501690">
    <property type="component" value="Linkage Group LG10"/>
</dbReference>
<sequence>MDAYKLNHSWHYTPSFIYEYNYTPKVHHLTCKVLFSHFGPLHKFYMPRFHSLPLPNPSRDKSMSFLVSTLSPGGNRGAAKRCIKILDLAQIALAQP</sequence>
<protein>
    <submittedName>
        <fullName evidence="1">Uncharacterized protein</fullName>
    </submittedName>
</protein>
<reference evidence="1 2" key="1">
    <citation type="submission" date="2019-04" db="EMBL/GenBank/DDBJ databases">
        <title>An improved genome assembly and genetic linkage map for asparagus bean, Vigna unguiculata ssp. sesquipedialis.</title>
        <authorList>
            <person name="Xia Q."/>
            <person name="Zhang R."/>
            <person name="Dong Y."/>
        </authorList>
    </citation>
    <scope>NUCLEOTIDE SEQUENCE [LARGE SCALE GENOMIC DNA]</scope>
    <source>
        <tissue evidence="1">Leaf</tissue>
    </source>
</reference>
<evidence type="ECO:0000313" key="2">
    <source>
        <dbReference type="Proteomes" id="UP000501690"/>
    </source>
</evidence>
<gene>
    <name evidence="1" type="ORF">DEO72_LG10g2855</name>
</gene>